<comment type="caution">
    <text evidence="1">The sequence shown here is derived from an EMBL/GenBank/DDBJ whole genome shotgun (WGS) entry which is preliminary data.</text>
</comment>
<dbReference type="RefSeq" id="WP_236078907.1">
    <property type="nucleotide sequence ID" value="NZ_JAOBYN010000010.1"/>
</dbReference>
<name>A0AA42N119_AQUAC</name>
<dbReference type="EMBL" id="JAOBYN010000010">
    <property type="protein sequence ID" value="MDH1055488.1"/>
    <property type="molecule type" value="Genomic_DNA"/>
</dbReference>
<gene>
    <name evidence="1" type="ORF">N5C05_12045</name>
</gene>
<sequence length="37" mass="4478">MRKLHHFIQMAFSWHSCRLHEFSNGLNSYMPLDAKLM</sequence>
<dbReference type="InterPro" id="IPR024047">
    <property type="entry name" value="MM3350-like_sf"/>
</dbReference>
<protein>
    <submittedName>
        <fullName evidence="1">Plasmid pRiA4b ORF-3 family protein</fullName>
    </submittedName>
</protein>
<dbReference type="SUPFAM" id="SSF159941">
    <property type="entry name" value="MM3350-like"/>
    <property type="match status" value="1"/>
</dbReference>
<proteinExistence type="predicted"/>
<organism evidence="1 2">
    <name type="scientific">Aquipseudomonas alcaligenes</name>
    <name type="common">Pseudomonas alcaligenes</name>
    <dbReference type="NCBI Taxonomy" id="43263"/>
    <lineage>
        <taxon>Bacteria</taxon>
        <taxon>Pseudomonadati</taxon>
        <taxon>Pseudomonadota</taxon>
        <taxon>Gammaproteobacteria</taxon>
        <taxon>Pseudomonadales</taxon>
        <taxon>Pseudomonadaceae</taxon>
        <taxon>Aquipseudomonas</taxon>
    </lineage>
</organism>
<dbReference type="Proteomes" id="UP001158730">
    <property type="component" value="Unassembled WGS sequence"/>
</dbReference>
<evidence type="ECO:0000313" key="1">
    <source>
        <dbReference type="EMBL" id="MDH1055488.1"/>
    </source>
</evidence>
<dbReference type="AlphaFoldDB" id="A0AA42N119"/>
<reference evidence="1" key="1">
    <citation type="submission" date="2022-09" db="EMBL/GenBank/DDBJ databases">
        <title>Intensive care unit water sources are persistently colonized with multi-drug resistant bacteria and are the site of extensive horizontal gene transfer of antibiotic resistance genes.</title>
        <authorList>
            <person name="Diorio-Toth L."/>
        </authorList>
    </citation>
    <scope>NUCLEOTIDE SEQUENCE</scope>
    <source>
        <strain evidence="1">GD03990</strain>
    </source>
</reference>
<evidence type="ECO:0000313" key="2">
    <source>
        <dbReference type="Proteomes" id="UP001158730"/>
    </source>
</evidence>
<accession>A0AA42N119</accession>